<gene>
    <name evidence="8" type="ORF">JY500_21375</name>
</gene>
<sequence>MRYSKLVLAAGVCMALSGCMSTLSGDSYSRDEARRVQTVEYGQIVALRPVVLEGTKTPIGTIAGAAIGGIAGSAVGQGKGSDIAAVVGAVAGGIAGSSVEEAATRSQGVEITVKTQRGDTIAIVQQTSPQDDFKVGDSVRLLSSGGTTRVSR</sequence>
<evidence type="ECO:0000256" key="4">
    <source>
        <dbReference type="ARBA" id="ARBA00023139"/>
    </source>
</evidence>
<dbReference type="PANTHER" id="PTHR35603:SF1">
    <property type="entry name" value="OUTER MEMBRANE LIPOPROTEIN SLYB"/>
    <property type="match status" value="1"/>
</dbReference>
<keyword evidence="9" id="KW-1185">Reference proteome</keyword>
<evidence type="ECO:0000313" key="8">
    <source>
        <dbReference type="EMBL" id="QSI79330.1"/>
    </source>
</evidence>
<evidence type="ECO:0000256" key="1">
    <source>
        <dbReference type="ARBA" id="ARBA00004459"/>
    </source>
</evidence>
<keyword evidence="3" id="KW-0472">Membrane</keyword>
<keyword evidence="5" id="KW-0449">Lipoprotein</keyword>
<keyword evidence="4" id="KW-0564">Palmitate</keyword>
<feature type="signal peptide" evidence="6">
    <location>
        <begin position="1"/>
        <end position="24"/>
    </location>
</feature>
<keyword evidence="2 6" id="KW-0732">Signal</keyword>
<dbReference type="InterPro" id="IPR051407">
    <property type="entry name" value="Bact_OM_lipoprot/Surf_antigen"/>
</dbReference>
<evidence type="ECO:0000313" key="9">
    <source>
        <dbReference type="Proteomes" id="UP000663570"/>
    </source>
</evidence>
<evidence type="ECO:0000256" key="6">
    <source>
        <dbReference type="SAM" id="SignalP"/>
    </source>
</evidence>
<evidence type="ECO:0000259" key="7">
    <source>
        <dbReference type="Pfam" id="PF05433"/>
    </source>
</evidence>
<organism evidence="8 9">
    <name type="scientific">Niveibacterium microcysteis</name>
    <dbReference type="NCBI Taxonomy" id="2811415"/>
    <lineage>
        <taxon>Bacteria</taxon>
        <taxon>Pseudomonadati</taxon>
        <taxon>Pseudomonadota</taxon>
        <taxon>Betaproteobacteria</taxon>
        <taxon>Rhodocyclales</taxon>
        <taxon>Rhodocyclaceae</taxon>
        <taxon>Niveibacterium</taxon>
    </lineage>
</organism>
<dbReference type="PROSITE" id="PS51257">
    <property type="entry name" value="PROKAR_LIPOPROTEIN"/>
    <property type="match status" value="1"/>
</dbReference>
<reference evidence="8 9" key="1">
    <citation type="submission" date="2021-02" db="EMBL/GenBank/DDBJ databases">
        <title>Niveibacterium changnyeongensis HC41.</title>
        <authorList>
            <person name="Kang M."/>
        </authorList>
    </citation>
    <scope>NUCLEOTIDE SEQUENCE [LARGE SCALE GENOMIC DNA]</scope>
    <source>
        <strain evidence="8 9">HC41</strain>
    </source>
</reference>
<proteinExistence type="predicted"/>
<evidence type="ECO:0000256" key="5">
    <source>
        <dbReference type="ARBA" id="ARBA00023288"/>
    </source>
</evidence>
<feature type="domain" description="Glycine zipper 2TM" evidence="7">
    <location>
        <begin position="59"/>
        <end position="99"/>
    </location>
</feature>
<dbReference type="Proteomes" id="UP000663570">
    <property type="component" value="Chromosome"/>
</dbReference>
<dbReference type="EMBL" id="CP071060">
    <property type="protein sequence ID" value="QSI79330.1"/>
    <property type="molecule type" value="Genomic_DNA"/>
</dbReference>
<name>A0ABX7MER8_9RHOO</name>
<comment type="subcellular location">
    <subcellularLocation>
        <location evidence="1">Cell outer membrane</location>
        <topology evidence="1">Lipid-anchor</topology>
    </subcellularLocation>
</comment>
<evidence type="ECO:0000256" key="3">
    <source>
        <dbReference type="ARBA" id="ARBA00023136"/>
    </source>
</evidence>
<dbReference type="InterPro" id="IPR008816">
    <property type="entry name" value="Gly_zipper_2TM_dom"/>
</dbReference>
<feature type="chain" id="PRO_5046405281" evidence="6">
    <location>
        <begin position="25"/>
        <end position="152"/>
    </location>
</feature>
<dbReference type="PANTHER" id="PTHR35603">
    <property type="match status" value="1"/>
</dbReference>
<evidence type="ECO:0000256" key="2">
    <source>
        <dbReference type="ARBA" id="ARBA00022729"/>
    </source>
</evidence>
<dbReference type="Pfam" id="PF05433">
    <property type="entry name" value="Rick_17kDa_Anti"/>
    <property type="match status" value="1"/>
</dbReference>
<accession>A0ABX7MER8</accession>
<protein>
    <submittedName>
        <fullName evidence="8">Glycine zipper 2TM domain-containing protein</fullName>
    </submittedName>
</protein>